<dbReference type="PANTHER" id="PTHR30538:SF1">
    <property type="entry name" value="L-LYSINE 2,3-AMINOMUTASE"/>
    <property type="match status" value="1"/>
</dbReference>
<gene>
    <name evidence="17" type="primary">epmB</name>
    <name evidence="17" type="ORF">CF386_04030</name>
</gene>
<keyword evidence="8 14" id="KW-0479">Metal-binding</keyword>
<evidence type="ECO:0000256" key="15">
    <source>
        <dbReference type="PIRSR" id="PIRSR603739-50"/>
    </source>
</evidence>
<evidence type="ECO:0000256" key="11">
    <source>
        <dbReference type="ARBA" id="ARBA00023014"/>
    </source>
</evidence>
<dbReference type="SFLD" id="SFLDS00029">
    <property type="entry name" value="Radical_SAM"/>
    <property type="match status" value="1"/>
</dbReference>
<evidence type="ECO:0000256" key="10">
    <source>
        <dbReference type="ARBA" id="ARBA00023004"/>
    </source>
</evidence>
<dbReference type="InterPro" id="IPR022462">
    <property type="entry name" value="EpmB"/>
</dbReference>
<proteinExistence type="inferred from homology"/>
<feature type="modified residue" description="N6-(pyridoxal phosphate)lysine" evidence="15">
    <location>
        <position position="330"/>
    </location>
</feature>
<evidence type="ECO:0000259" key="16">
    <source>
        <dbReference type="PROSITE" id="PS51918"/>
    </source>
</evidence>
<evidence type="ECO:0000256" key="14">
    <source>
        <dbReference type="PIRSR" id="PIRSR004911-1"/>
    </source>
</evidence>
<evidence type="ECO:0000256" key="1">
    <source>
        <dbReference type="ARBA" id="ARBA00001352"/>
    </source>
</evidence>
<dbReference type="GO" id="GO:0046872">
    <property type="term" value="F:metal ion binding"/>
    <property type="evidence" value="ECO:0007669"/>
    <property type="project" value="UniProtKB-KW"/>
</dbReference>
<dbReference type="AlphaFoldDB" id="A0A220VDA3"/>
<evidence type="ECO:0000256" key="6">
    <source>
        <dbReference type="ARBA" id="ARBA00022485"/>
    </source>
</evidence>
<evidence type="ECO:0000256" key="5">
    <source>
        <dbReference type="ARBA" id="ARBA00022363"/>
    </source>
</evidence>
<dbReference type="PROSITE" id="PS51918">
    <property type="entry name" value="RADICAL_SAM"/>
    <property type="match status" value="1"/>
</dbReference>
<comment type="cofactor">
    <cofactor evidence="2 15">
        <name>pyridoxal 5'-phosphate</name>
        <dbReference type="ChEBI" id="CHEBI:597326"/>
    </cofactor>
</comment>
<dbReference type="GO" id="GO:0016853">
    <property type="term" value="F:isomerase activity"/>
    <property type="evidence" value="ECO:0007669"/>
    <property type="project" value="UniProtKB-KW"/>
</dbReference>
<evidence type="ECO:0000256" key="3">
    <source>
        <dbReference type="ARBA" id="ARBA00001966"/>
    </source>
</evidence>
<evidence type="ECO:0000256" key="2">
    <source>
        <dbReference type="ARBA" id="ARBA00001933"/>
    </source>
</evidence>
<dbReference type="OrthoDB" id="9770937at2"/>
<keyword evidence="11 14" id="KW-0411">Iron-sulfur</keyword>
<evidence type="ECO:0000256" key="13">
    <source>
        <dbReference type="ARBA" id="ARBA00030756"/>
    </source>
</evidence>
<evidence type="ECO:0000256" key="12">
    <source>
        <dbReference type="ARBA" id="ARBA00023235"/>
    </source>
</evidence>
<reference evidence="17 18" key="1">
    <citation type="journal article" date="2016" name="Int. J. Syst. Evol. Microbiol.">
        <title>Paraphotobacterium marinum gen. nov., sp. nov., a member of the family Vibrionaceae, isolated from surface seawater.</title>
        <authorList>
            <person name="Huang Z."/>
            <person name="Dong C."/>
            <person name="Shao Z."/>
        </authorList>
    </citation>
    <scope>NUCLEOTIDE SEQUENCE [LARGE SCALE GENOMIC DNA]</scope>
    <source>
        <strain evidence="17 18">NSCS20N07D</strain>
    </source>
</reference>
<dbReference type="SFLD" id="SFLDG01070">
    <property type="entry name" value="PLP-dependent"/>
    <property type="match status" value="1"/>
</dbReference>
<keyword evidence="18" id="KW-1185">Reference proteome</keyword>
<dbReference type="NCBIfam" id="TIGR00238">
    <property type="entry name" value="KamA family radical SAM protein"/>
    <property type="match status" value="1"/>
</dbReference>
<name>A0A220VDA3_9GAMM</name>
<keyword evidence="7" id="KW-0949">S-adenosyl-L-methionine</keyword>
<dbReference type="KEGG" id="pmai:CF386_04030"/>
<comment type="cofactor">
    <cofactor evidence="3">
        <name>[4Fe-4S] cluster</name>
        <dbReference type="ChEBI" id="CHEBI:49883"/>
    </cofactor>
</comment>
<dbReference type="CDD" id="cd01335">
    <property type="entry name" value="Radical_SAM"/>
    <property type="match status" value="1"/>
</dbReference>
<sequence length="336" mass="38715">MNHMITQNEISVEQNWLFELKNSISSPKALLEILQIDENQINDDFSAKKLFPMRVPLSFVNRMNKQDPKDPLLMQVLPVMKEFEVNKNFTKDPLKEQKNQITGLLHKYKNRVLIMFKTGCAINCRYCFRRHFPYQENSLNKNKINVILEYIKQNSSINEVILSGGDPLMAKDHEIKSFLEKLSYIKTITTLRIHTRLPVVIPSRITDSLVKILCDSPLKIVIVTHINHPNEINDEFSKHISKLKNITILNQSVFLKGINNDSSILKNLSDKLFHAGILPYYIHATDAVEGTSHFFVPDSETKKIMRELLTLTSGYLVPKLVRENAGELSKTPIDLF</sequence>
<dbReference type="SUPFAM" id="SSF102114">
    <property type="entry name" value="Radical SAM enzymes"/>
    <property type="match status" value="1"/>
</dbReference>
<dbReference type="SFLD" id="SFLDF00314">
    <property type="entry name" value="L-lysine_2_3-aminomutase_(yjeK"/>
    <property type="match status" value="1"/>
</dbReference>
<dbReference type="InterPro" id="IPR013785">
    <property type="entry name" value="Aldolase_TIM"/>
</dbReference>
<evidence type="ECO:0000313" key="17">
    <source>
        <dbReference type="EMBL" id="ASK78251.1"/>
    </source>
</evidence>
<evidence type="ECO:0000256" key="4">
    <source>
        <dbReference type="ARBA" id="ARBA00008703"/>
    </source>
</evidence>
<protein>
    <recommendedName>
        <fullName evidence="5">L-lysine 2,3-aminomutase</fullName>
    </recommendedName>
    <alternativeName>
        <fullName evidence="13">EF-P post-translational modification enzyme B</fullName>
    </alternativeName>
</protein>
<keyword evidence="6 14" id="KW-0004">4Fe-4S</keyword>
<keyword evidence="10" id="KW-0408">Iron</keyword>
<dbReference type="Gene3D" id="3.20.20.70">
    <property type="entry name" value="Aldolase class I"/>
    <property type="match status" value="1"/>
</dbReference>
<evidence type="ECO:0000256" key="9">
    <source>
        <dbReference type="ARBA" id="ARBA00022898"/>
    </source>
</evidence>
<feature type="binding site" evidence="14">
    <location>
        <position position="120"/>
    </location>
    <ligand>
        <name>[4Fe-4S] cluster</name>
        <dbReference type="ChEBI" id="CHEBI:49883"/>
        <note>4Fe-4S-S-AdoMet</note>
    </ligand>
</feature>
<accession>A0A220VDA3</accession>
<dbReference type="InterPro" id="IPR058240">
    <property type="entry name" value="rSAM_sf"/>
</dbReference>
<comment type="similarity">
    <text evidence="4">Belongs to the radical SAM superfamily. KamA family.</text>
</comment>
<dbReference type="PIRSF" id="PIRSF004911">
    <property type="entry name" value="DUF160"/>
    <property type="match status" value="1"/>
</dbReference>
<dbReference type="RefSeq" id="WP_089073159.1">
    <property type="nucleotide sequence ID" value="NZ_CBCSAM010000013.1"/>
</dbReference>
<dbReference type="GO" id="GO:0051539">
    <property type="term" value="F:4 iron, 4 sulfur cluster binding"/>
    <property type="evidence" value="ECO:0007669"/>
    <property type="project" value="UniProtKB-KW"/>
</dbReference>
<organism evidence="17 18">
    <name type="scientific">Paraphotobacterium marinum</name>
    <dbReference type="NCBI Taxonomy" id="1755811"/>
    <lineage>
        <taxon>Bacteria</taxon>
        <taxon>Pseudomonadati</taxon>
        <taxon>Pseudomonadota</taxon>
        <taxon>Gammaproteobacteria</taxon>
        <taxon>Vibrionales</taxon>
        <taxon>Vibrionaceae</taxon>
        <taxon>Paraphotobacterium</taxon>
    </lineage>
</organism>
<comment type="catalytic activity">
    <reaction evidence="1">
        <text>L-lysine = D-beta-lysine</text>
        <dbReference type="Rhea" id="RHEA:44148"/>
        <dbReference type="ChEBI" id="CHEBI:32551"/>
        <dbReference type="ChEBI" id="CHEBI:84138"/>
    </reaction>
</comment>
<dbReference type="PANTHER" id="PTHR30538">
    <property type="entry name" value="LYSINE 2,3-AMINOMUTASE-RELATED"/>
    <property type="match status" value="1"/>
</dbReference>
<evidence type="ECO:0000256" key="8">
    <source>
        <dbReference type="ARBA" id="ARBA00022723"/>
    </source>
</evidence>
<feature type="binding site" evidence="14">
    <location>
        <position position="127"/>
    </location>
    <ligand>
        <name>[4Fe-4S] cluster</name>
        <dbReference type="ChEBI" id="CHEBI:49883"/>
        <note>4Fe-4S-S-AdoMet</note>
    </ligand>
</feature>
<evidence type="ECO:0000256" key="7">
    <source>
        <dbReference type="ARBA" id="ARBA00022691"/>
    </source>
</evidence>
<keyword evidence="12" id="KW-0413">Isomerase</keyword>
<dbReference type="Proteomes" id="UP000242175">
    <property type="component" value="Chromosome large"/>
</dbReference>
<feature type="domain" description="Radical SAM core" evidence="16">
    <location>
        <begin position="106"/>
        <end position="319"/>
    </location>
</feature>
<dbReference type="InterPro" id="IPR007197">
    <property type="entry name" value="rSAM"/>
</dbReference>
<keyword evidence="9 15" id="KW-0663">Pyridoxal phosphate</keyword>
<dbReference type="EMBL" id="CP022355">
    <property type="protein sequence ID" value="ASK78251.1"/>
    <property type="molecule type" value="Genomic_DNA"/>
</dbReference>
<evidence type="ECO:0000313" key="18">
    <source>
        <dbReference type="Proteomes" id="UP000242175"/>
    </source>
</evidence>
<dbReference type="NCBIfam" id="TIGR03821">
    <property type="entry name" value="EFP_modif_epmB"/>
    <property type="match status" value="1"/>
</dbReference>
<dbReference type="Pfam" id="PF04055">
    <property type="entry name" value="Radical_SAM"/>
    <property type="match status" value="1"/>
</dbReference>
<dbReference type="InterPro" id="IPR003739">
    <property type="entry name" value="Lys_aminomutase/Glu_NH3_mut"/>
</dbReference>
<feature type="binding site" evidence="14">
    <location>
        <position position="124"/>
    </location>
    <ligand>
        <name>[4Fe-4S] cluster</name>
        <dbReference type="ChEBI" id="CHEBI:49883"/>
        <note>4Fe-4S-S-AdoMet</note>
    </ligand>
</feature>